<feature type="domain" description="N-acetyltransferase" evidence="3">
    <location>
        <begin position="43"/>
        <end position="190"/>
    </location>
</feature>
<evidence type="ECO:0000256" key="2">
    <source>
        <dbReference type="ARBA" id="ARBA00023315"/>
    </source>
</evidence>
<keyword evidence="1" id="KW-0808">Transferase</keyword>
<dbReference type="InterPro" id="IPR016181">
    <property type="entry name" value="Acyl_CoA_acyltransferase"/>
</dbReference>
<organism evidence="4 5">
    <name type="scientific">Parasphingorhabdus flavimaris</name>
    <dbReference type="NCBI Taxonomy" id="266812"/>
    <lineage>
        <taxon>Bacteria</taxon>
        <taxon>Pseudomonadati</taxon>
        <taxon>Pseudomonadota</taxon>
        <taxon>Alphaproteobacteria</taxon>
        <taxon>Sphingomonadales</taxon>
        <taxon>Sphingomonadaceae</taxon>
        <taxon>Parasphingorhabdus</taxon>
    </lineage>
</organism>
<dbReference type="PANTHER" id="PTHR43800">
    <property type="entry name" value="PEPTIDYL-LYSINE N-ACETYLTRANSFERASE YJAB"/>
    <property type="match status" value="1"/>
</dbReference>
<keyword evidence="2" id="KW-0012">Acyltransferase</keyword>
<dbReference type="Proteomes" id="UP000652427">
    <property type="component" value="Unassembled WGS sequence"/>
</dbReference>
<evidence type="ECO:0000313" key="4">
    <source>
        <dbReference type="EMBL" id="NVD27921.1"/>
    </source>
</evidence>
<keyword evidence="5" id="KW-1185">Reference proteome</keyword>
<dbReference type="Gene3D" id="3.40.630.30">
    <property type="match status" value="1"/>
</dbReference>
<dbReference type="InterPro" id="IPR000182">
    <property type="entry name" value="GNAT_dom"/>
</dbReference>
<proteinExistence type="predicted"/>
<dbReference type="PROSITE" id="PS51186">
    <property type="entry name" value="GNAT"/>
    <property type="match status" value="1"/>
</dbReference>
<dbReference type="EMBL" id="JABWMH010000002">
    <property type="protein sequence ID" value="NVD27921.1"/>
    <property type="molecule type" value="Genomic_DNA"/>
</dbReference>
<sequence length="199" mass="22755">MEVADALRLPQDVPRGHVATIITHLEMLDKPLLPPVQSNLSLERWEKPPVADYLALFRAVGEPWLWTSRLLMASIDVEEILHDPATEVHLVRDDDAAVGFIELDFRQSSQCEIGFFGLVARMNGQGHGRWMMNQALKMAWQDDIERVWLHTCTQDSPRALPFYRQNGFHIFKQQLDMMPDPRLSGHLPETAAPHVPIFS</sequence>
<evidence type="ECO:0000259" key="3">
    <source>
        <dbReference type="PROSITE" id="PS51186"/>
    </source>
</evidence>
<protein>
    <submittedName>
        <fullName evidence="4">GNAT family N-acetyltransferase</fullName>
    </submittedName>
</protein>
<comment type="caution">
    <text evidence="4">The sequence shown here is derived from an EMBL/GenBank/DDBJ whole genome shotgun (WGS) entry which is preliminary data.</text>
</comment>
<dbReference type="CDD" id="cd04301">
    <property type="entry name" value="NAT_SF"/>
    <property type="match status" value="1"/>
</dbReference>
<name>A0ABX2N2I7_9SPHN</name>
<evidence type="ECO:0000313" key="5">
    <source>
        <dbReference type="Proteomes" id="UP000652427"/>
    </source>
</evidence>
<dbReference type="PANTHER" id="PTHR43800:SF1">
    <property type="entry name" value="PEPTIDYL-LYSINE N-ACETYLTRANSFERASE YJAB"/>
    <property type="match status" value="1"/>
</dbReference>
<evidence type="ECO:0000256" key="1">
    <source>
        <dbReference type="ARBA" id="ARBA00022679"/>
    </source>
</evidence>
<reference evidence="4 5" key="1">
    <citation type="submission" date="2020-06" db="EMBL/GenBank/DDBJ databases">
        <authorList>
            <person name="Kim S.-J."/>
            <person name="Park S.-J."/>
        </authorList>
    </citation>
    <scope>NUCLEOTIDE SEQUENCE [LARGE SCALE GENOMIC DNA]</scope>
    <source>
        <strain evidence="4 5">SW-151</strain>
    </source>
</reference>
<dbReference type="Pfam" id="PF00583">
    <property type="entry name" value="Acetyltransf_1"/>
    <property type="match status" value="1"/>
</dbReference>
<dbReference type="RefSeq" id="WP_176279394.1">
    <property type="nucleotide sequence ID" value="NZ_JABWMH010000002.1"/>
</dbReference>
<accession>A0ABX2N2I7</accession>
<gene>
    <name evidence="4" type="ORF">HUO14_08405</name>
</gene>
<dbReference type="SUPFAM" id="SSF55729">
    <property type="entry name" value="Acyl-CoA N-acyltransferases (Nat)"/>
    <property type="match status" value="1"/>
</dbReference>